<dbReference type="GO" id="GO:0004618">
    <property type="term" value="F:phosphoglycerate kinase activity"/>
    <property type="evidence" value="ECO:0007669"/>
    <property type="project" value="UniProtKB-EC"/>
</dbReference>
<dbReference type="GO" id="GO:0006096">
    <property type="term" value="P:glycolytic process"/>
    <property type="evidence" value="ECO:0007669"/>
    <property type="project" value="UniProtKB-KW"/>
</dbReference>
<dbReference type="SUPFAM" id="SSF53748">
    <property type="entry name" value="Phosphoglycerate kinase"/>
    <property type="match status" value="1"/>
</dbReference>
<evidence type="ECO:0000256" key="4">
    <source>
        <dbReference type="ARBA" id="ARBA00013061"/>
    </source>
</evidence>
<sequence>GMDVGPETTKAFAEVVSRAKTIVWNGPAGVFEFPNFAKGTKGLMDAVVEATKKGTITIIAMTCSQFVTDRLKDHFDNCITLHSVNVSVKFALFSKCT</sequence>
<dbReference type="PANTHER" id="PTHR11406:SF0">
    <property type="entry name" value="PHOSPHOGLYCERATE KINASE"/>
    <property type="match status" value="1"/>
</dbReference>
<keyword evidence="5" id="KW-0808">Transferase</keyword>
<name>A0A914W739_9BILA</name>
<evidence type="ECO:0000313" key="13">
    <source>
        <dbReference type="WBParaSite" id="PSAMB.scaffold3162size19426.g20529.t1"/>
    </source>
</evidence>
<dbReference type="GO" id="GO:0046872">
    <property type="term" value="F:metal ion binding"/>
    <property type="evidence" value="ECO:0007669"/>
    <property type="project" value="UniProtKB-KW"/>
</dbReference>
<accession>A0A914W739</accession>
<dbReference type="EC" id="2.7.2.3" evidence="4"/>
<dbReference type="AlphaFoldDB" id="A0A914W739"/>
<evidence type="ECO:0000256" key="8">
    <source>
        <dbReference type="ARBA" id="ARBA00022777"/>
    </source>
</evidence>
<evidence type="ECO:0000256" key="6">
    <source>
        <dbReference type="ARBA" id="ARBA00022723"/>
    </source>
</evidence>
<keyword evidence="8" id="KW-0418">Kinase</keyword>
<keyword evidence="12" id="KW-1185">Reference proteome</keyword>
<evidence type="ECO:0000256" key="3">
    <source>
        <dbReference type="ARBA" id="ARBA00008982"/>
    </source>
</evidence>
<keyword evidence="11" id="KW-0324">Glycolysis</keyword>
<comment type="cofactor">
    <cofactor evidence="1">
        <name>Mg(2+)</name>
        <dbReference type="ChEBI" id="CHEBI:18420"/>
    </cofactor>
</comment>
<dbReference type="PANTHER" id="PTHR11406">
    <property type="entry name" value="PHOSPHOGLYCERATE KINASE"/>
    <property type="match status" value="1"/>
</dbReference>
<comment type="similarity">
    <text evidence="3">Belongs to the phosphoglycerate kinase family.</text>
</comment>
<keyword evidence="10" id="KW-0460">Magnesium</keyword>
<comment type="pathway">
    <text evidence="2">Carbohydrate degradation; glycolysis; pyruvate from D-glyceraldehyde 3-phosphate: step 2/5.</text>
</comment>
<dbReference type="GO" id="GO:0005524">
    <property type="term" value="F:ATP binding"/>
    <property type="evidence" value="ECO:0007669"/>
    <property type="project" value="UniProtKB-KW"/>
</dbReference>
<dbReference type="InterPro" id="IPR036043">
    <property type="entry name" value="Phosphoglycerate_kinase_sf"/>
</dbReference>
<evidence type="ECO:0000256" key="5">
    <source>
        <dbReference type="ARBA" id="ARBA00022679"/>
    </source>
</evidence>
<dbReference type="Proteomes" id="UP000887566">
    <property type="component" value="Unplaced"/>
</dbReference>
<dbReference type="InterPro" id="IPR015824">
    <property type="entry name" value="Phosphoglycerate_kinase_N"/>
</dbReference>
<dbReference type="Pfam" id="PF00162">
    <property type="entry name" value="PGK"/>
    <property type="match status" value="1"/>
</dbReference>
<dbReference type="WBParaSite" id="PSAMB.scaffold3162size19426.g20529.t1">
    <property type="protein sequence ID" value="PSAMB.scaffold3162size19426.g20529.t1"/>
    <property type="gene ID" value="PSAMB.scaffold3162size19426.g20529"/>
</dbReference>
<evidence type="ECO:0000256" key="7">
    <source>
        <dbReference type="ARBA" id="ARBA00022741"/>
    </source>
</evidence>
<evidence type="ECO:0000256" key="2">
    <source>
        <dbReference type="ARBA" id="ARBA00004838"/>
    </source>
</evidence>
<protein>
    <recommendedName>
        <fullName evidence="4">phosphoglycerate kinase</fullName>
        <ecNumber evidence="4">2.7.2.3</ecNumber>
    </recommendedName>
</protein>
<evidence type="ECO:0000256" key="11">
    <source>
        <dbReference type="ARBA" id="ARBA00023152"/>
    </source>
</evidence>
<dbReference type="Gene3D" id="3.40.50.1260">
    <property type="entry name" value="Phosphoglycerate kinase, N-terminal domain"/>
    <property type="match status" value="1"/>
</dbReference>
<dbReference type="GO" id="GO:0006094">
    <property type="term" value="P:gluconeogenesis"/>
    <property type="evidence" value="ECO:0007669"/>
    <property type="project" value="TreeGrafter"/>
</dbReference>
<evidence type="ECO:0000256" key="1">
    <source>
        <dbReference type="ARBA" id="ARBA00001946"/>
    </source>
</evidence>
<evidence type="ECO:0000256" key="10">
    <source>
        <dbReference type="ARBA" id="ARBA00022842"/>
    </source>
</evidence>
<keyword evidence="6" id="KW-0479">Metal-binding</keyword>
<dbReference type="GO" id="GO:0043531">
    <property type="term" value="F:ADP binding"/>
    <property type="evidence" value="ECO:0007669"/>
    <property type="project" value="TreeGrafter"/>
</dbReference>
<dbReference type="GO" id="GO:0005829">
    <property type="term" value="C:cytosol"/>
    <property type="evidence" value="ECO:0007669"/>
    <property type="project" value="TreeGrafter"/>
</dbReference>
<evidence type="ECO:0000256" key="9">
    <source>
        <dbReference type="ARBA" id="ARBA00022840"/>
    </source>
</evidence>
<evidence type="ECO:0000313" key="12">
    <source>
        <dbReference type="Proteomes" id="UP000887566"/>
    </source>
</evidence>
<organism evidence="12 13">
    <name type="scientific">Plectus sambesii</name>
    <dbReference type="NCBI Taxonomy" id="2011161"/>
    <lineage>
        <taxon>Eukaryota</taxon>
        <taxon>Metazoa</taxon>
        <taxon>Ecdysozoa</taxon>
        <taxon>Nematoda</taxon>
        <taxon>Chromadorea</taxon>
        <taxon>Plectida</taxon>
        <taxon>Plectina</taxon>
        <taxon>Plectoidea</taxon>
        <taxon>Plectidae</taxon>
        <taxon>Plectus</taxon>
    </lineage>
</organism>
<keyword evidence="7" id="KW-0547">Nucleotide-binding</keyword>
<dbReference type="InterPro" id="IPR001576">
    <property type="entry name" value="Phosphoglycerate_kinase"/>
</dbReference>
<reference evidence="13" key="1">
    <citation type="submission" date="2022-11" db="UniProtKB">
        <authorList>
            <consortium name="WormBaseParasite"/>
        </authorList>
    </citation>
    <scope>IDENTIFICATION</scope>
</reference>
<keyword evidence="9" id="KW-0067">ATP-binding</keyword>
<proteinExistence type="inferred from homology"/>